<dbReference type="OrthoDB" id="9805769at2"/>
<feature type="transmembrane region" description="Helical" evidence="8">
    <location>
        <begin position="325"/>
        <end position="357"/>
    </location>
</feature>
<evidence type="ECO:0000256" key="1">
    <source>
        <dbReference type="ARBA" id="ARBA00004651"/>
    </source>
</evidence>
<keyword evidence="4 8" id="KW-1133">Transmembrane helix</keyword>
<evidence type="ECO:0000313" key="11">
    <source>
        <dbReference type="Proteomes" id="UP000199355"/>
    </source>
</evidence>
<reference evidence="11" key="1">
    <citation type="submission" date="2016-10" db="EMBL/GenBank/DDBJ databases">
        <authorList>
            <person name="Varghese N."/>
            <person name="Submissions S."/>
        </authorList>
    </citation>
    <scope>NUCLEOTIDE SEQUENCE [LARGE SCALE GENOMIC DNA]</scope>
    <source>
        <strain evidence="11">KHC7</strain>
    </source>
</reference>
<dbReference type="InterPro" id="IPR003918">
    <property type="entry name" value="NADH_UbQ_OxRdtase"/>
</dbReference>
<keyword evidence="11" id="KW-1185">Reference proteome</keyword>
<gene>
    <name evidence="10" type="ORF">SAMN05192586_10991</name>
</gene>
<evidence type="ECO:0000256" key="2">
    <source>
        <dbReference type="ARBA" id="ARBA00022475"/>
    </source>
</evidence>
<proteinExistence type="predicted"/>
<dbReference type="InterPro" id="IPR052175">
    <property type="entry name" value="ComplexI-like_HydComp"/>
</dbReference>
<dbReference type="GO" id="GO:0005886">
    <property type="term" value="C:plasma membrane"/>
    <property type="evidence" value="ECO:0007669"/>
    <property type="project" value="UniProtKB-SubCell"/>
</dbReference>
<feature type="transmembrane region" description="Helical" evidence="8">
    <location>
        <begin position="64"/>
        <end position="85"/>
    </location>
</feature>
<dbReference type="STRING" id="571438.SAMN05192586_10991"/>
<feature type="transmembrane region" description="Helical" evidence="8">
    <location>
        <begin position="136"/>
        <end position="155"/>
    </location>
</feature>
<feature type="domain" description="NADH:quinone oxidoreductase/Mrp antiporter transmembrane" evidence="9">
    <location>
        <begin position="134"/>
        <end position="425"/>
    </location>
</feature>
<evidence type="ECO:0000256" key="4">
    <source>
        <dbReference type="ARBA" id="ARBA00022989"/>
    </source>
</evidence>
<feature type="transmembrane region" description="Helical" evidence="8">
    <location>
        <begin position="114"/>
        <end position="130"/>
    </location>
</feature>
<evidence type="ECO:0000313" key="10">
    <source>
        <dbReference type="EMBL" id="SDF63879.1"/>
    </source>
</evidence>
<dbReference type="PRINTS" id="PR01437">
    <property type="entry name" value="NUOXDRDTASE4"/>
</dbReference>
<sequence>MLTTLLFLPLAVGCAMLLWGRAGVCRAGLPLTALIHAVLACAVAARVAQGETPTALGGLLAPDALGALFLALASLLFLAASVYAVHYLREEERIGEHTNILDHGRFTNAPERRFTACLCFFLASMTLVTVTPHLGAQWVGIEATTLSSAPLIYFHRHKSSLEATWKYLIICSVGIALALLGNILLAVAFHGASAAGDAAGLDQAGWFVRHAAQAEPTWLKAAFVFLLVGYGTKMGLAPLHNWLPDAHSQAPSLVSALLSGALLNCAMLGMLRGHQIMLAAGLGGLSGGMLTVLGLLSLLTAAVFIVGQGHYKRMLAYSSVEHMGILALGVGVGGLAVSGAMLHAVCHSLVKCMLFLLSGNILARYHTYSSYDVRGMRWTMPFTAALWTAGFLAVAGSPPFGIFVSELLIFKGMLAADRPWIAAAYLLLLAVIFVGLSVAVLRMVQGNRPTDMPAVRREALCSVLPPLALGLAVLTLGLWVPDGLWDFLTRAAALIGG</sequence>
<dbReference type="EMBL" id="FNBX01000009">
    <property type="protein sequence ID" value="SDF63879.1"/>
    <property type="molecule type" value="Genomic_DNA"/>
</dbReference>
<evidence type="ECO:0000256" key="6">
    <source>
        <dbReference type="ARBA" id="ARBA00023136"/>
    </source>
</evidence>
<organism evidence="10 11">
    <name type="scientific">Desulfovibrio legallii</name>
    <dbReference type="NCBI Taxonomy" id="571438"/>
    <lineage>
        <taxon>Bacteria</taxon>
        <taxon>Pseudomonadati</taxon>
        <taxon>Thermodesulfobacteriota</taxon>
        <taxon>Desulfovibrionia</taxon>
        <taxon>Desulfovibrionales</taxon>
        <taxon>Desulfovibrionaceae</taxon>
        <taxon>Desulfovibrio</taxon>
    </lineage>
</organism>
<dbReference type="InterPro" id="IPR001750">
    <property type="entry name" value="ND/Mrp_TM"/>
</dbReference>
<feature type="transmembrane region" description="Helical" evidence="8">
    <location>
        <begin position="278"/>
        <end position="305"/>
    </location>
</feature>
<keyword evidence="6 8" id="KW-0472">Membrane</keyword>
<comment type="subcellular location">
    <subcellularLocation>
        <location evidence="1">Cell membrane</location>
        <topology evidence="1">Multi-pass membrane protein</topology>
    </subcellularLocation>
    <subcellularLocation>
        <location evidence="7">Membrane</location>
        <topology evidence="7">Multi-pass membrane protein</topology>
    </subcellularLocation>
</comment>
<keyword evidence="2" id="KW-1003">Cell membrane</keyword>
<name>A0A1G7MRZ8_9BACT</name>
<evidence type="ECO:0000259" key="9">
    <source>
        <dbReference type="Pfam" id="PF00361"/>
    </source>
</evidence>
<dbReference type="AlphaFoldDB" id="A0A1G7MRZ8"/>
<feature type="transmembrane region" description="Helical" evidence="8">
    <location>
        <begin position="378"/>
        <end position="400"/>
    </location>
</feature>
<feature type="transmembrane region" description="Helical" evidence="8">
    <location>
        <begin position="167"/>
        <end position="189"/>
    </location>
</feature>
<evidence type="ECO:0000256" key="3">
    <source>
        <dbReference type="ARBA" id="ARBA00022692"/>
    </source>
</evidence>
<dbReference type="PANTHER" id="PTHR42682">
    <property type="entry name" value="HYDROGENASE-4 COMPONENT F"/>
    <property type="match status" value="1"/>
</dbReference>
<feature type="transmembrane region" description="Helical" evidence="8">
    <location>
        <begin position="462"/>
        <end position="480"/>
    </location>
</feature>
<dbReference type="Pfam" id="PF00361">
    <property type="entry name" value="Proton_antipo_M"/>
    <property type="match status" value="1"/>
</dbReference>
<keyword evidence="3 7" id="KW-0812">Transmembrane</keyword>
<keyword evidence="5" id="KW-0560">Oxidoreductase</keyword>
<dbReference type="GO" id="GO:0008137">
    <property type="term" value="F:NADH dehydrogenase (ubiquinone) activity"/>
    <property type="evidence" value="ECO:0007669"/>
    <property type="project" value="InterPro"/>
</dbReference>
<evidence type="ECO:0000256" key="8">
    <source>
        <dbReference type="SAM" id="Phobius"/>
    </source>
</evidence>
<dbReference type="GO" id="GO:0016491">
    <property type="term" value="F:oxidoreductase activity"/>
    <property type="evidence" value="ECO:0007669"/>
    <property type="project" value="UniProtKB-KW"/>
</dbReference>
<evidence type="ECO:0000256" key="5">
    <source>
        <dbReference type="ARBA" id="ARBA00023002"/>
    </source>
</evidence>
<protein>
    <submittedName>
        <fullName evidence="10">Hydrogenase-4 component F</fullName>
    </submittedName>
</protein>
<evidence type="ECO:0000256" key="7">
    <source>
        <dbReference type="RuleBase" id="RU000320"/>
    </source>
</evidence>
<feature type="transmembrane region" description="Helical" evidence="8">
    <location>
        <begin position="420"/>
        <end position="441"/>
    </location>
</feature>
<feature type="transmembrane region" description="Helical" evidence="8">
    <location>
        <begin position="252"/>
        <end position="271"/>
    </location>
</feature>
<dbReference type="PANTHER" id="PTHR42682:SF5">
    <property type="entry name" value="HYDROGENASE-4 COMPONENT F"/>
    <property type="match status" value="1"/>
</dbReference>
<accession>A0A1G7MRZ8</accession>
<dbReference type="RefSeq" id="WP_092153735.1">
    <property type="nucleotide sequence ID" value="NZ_FNBX01000009.1"/>
</dbReference>
<dbReference type="GO" id="GO:0042773">
    <property type="term" value="P:ATP synthesis coupled electron transport"/>
    <property type="evidence" value="ECO:0007669"/>
    <property type="project" value="InterPro"/>
</dbReference>
<dbReference type="Proteomes" id="UP000199355">
    <property type="component" value="Unassembled WGS sequence"/>
</dbReference>